<reference evidence="4 5" key="1">
    <citation type="journal article" date="2019" name="Emerg. Microbes Infect.">
        <title>Comprehensive subspecies identification of 175 nontuberculous mycobacteria species based on 7547 genomic profiles.</title>
        <authorList>
            <person name="Matsumoto Y."/>
            <person name="Kinjo T."/>
            <person name="Motooka D."/>
            <person name="Nabeya D."/>
            <person name="Jung N."/>
            <person name="Uechi K."/>
            <person name="Horii T."/>
            <person name="Iida T."/>
            <person name="Fujita J."/>
            <person name="Nakamura S."/>
        </authorList>
    </citation>
    <scope>NUCLEOTIDE SEQUENCE [LARGE SCALE GENOMIC DNA]</scope>
    <source>
        <strain evidence="4 5">JCM 30996</strain>
    </source>
</reference>
<feature type="domain" description="HTH arsR-type" evidence="3">
    <location>
        <begin position="14"/>
        <end position="95"/>
    </location>
</feature>
<accession>A0A7I9ZX46</accession>
<dbReference type="SUPFAM" id="SSF52788">
    <property type="entry name" value="Phosphotyrosine protein phosphatases I"/>
    <property type="match status" value="1"/>
</dbReference>
<sequence length="232" mass="25293">MSADYSAETHRRASVHAALADPGRLAIVDRLLLSDATPSELRVLLGMPSNLLAHHLGVLETAGVLRRSRSEGDRRRTYLSIAHEALETLLPSPVHNARRVVFVCTQNSARSQLAAAVWHRHHSPLGATSAGTHPASAVHRDALAAARRRGLSLHARAPQHLDDVREPGDLIVAVCDNAHEELPTDLPRIHWSIPDPTRTPEPQVFDHTIEVLTERINRLVSLVGPSSNGADQ</sequence>
<gene>
    <name evidence="4" type="ORF">MHIP_56910</name>
</gene>
<dbReference type="InterPro" id="IPR036196">
    <property type="entry name" value="Ptyr_pPase_sf"/>
</dbReference>
<dbReference type="AlphaFoldDB" id="A0A7I9ZX46"/>
<evidence type="ECO:0000256" key="1">
    <source>
        <dbReference type="ARBA" id="ARBA00022849"/>
    </source>
</evidence>
<keyword evidence="1" id="KW-0059">Arsenical resistance</keyword>
<evidence type="ECO:0000313" key="5">
    <source>
        <dbReference type="Proteomes" id="UP000465304"/>
    </source>
</evidence>
<evidence type="ECO:0000313" key="4">
    <source>
        <dbReference type="EMBL" id="GFH05208.1"/>
    </source>
</evidence>
<keyword evidence="5" id="KW-1185">Reference proteome</keyword>
<dbReference type="InterPro" id="IPR036388">
    <property type="entry name" value="WH-like_DNA-bd_sf"/>
</dbReference>
<name>A0A7I9ZX46_9MYCO</name>
<dbReference type="Proteomes" id="UP000465304">
    <property type="component" value="Unassembled WGS sequence"/>
</dbReference>
<protein>
    <submittedName>
        <fullName evidence="4">Putative regulatory protein, ArsR family</fullName>
    </submittedName>
</protein>
<dbReference type="InterPro" id="IPR036390">
    <property type="entry name" value="WH_DNA-bd_sf"/>
</dbReference>
<dbReference type="Gene3D" id="3.40.50.2300">
    <property type="match status" value="1"/>
</dbReference>
<dbReference type="RefSeq" id="WP_163894775.1">
    <property type="nucleotide sequence ID" value="NZ_BLLB01000002.1"/>
</dbReference>
<dbReference type="GO" id="GO:0003700">
    <property type="term" value="F:DNA-binding transcription factor activity"/>
    <property type="evidence" value="ECO:0007669"/>
    <property type="project" value="InterPro"/>
</dbReference>
<dbReference type="GO" id="GO:0046685">
    <property type="term" value="P:response to arsenic-containing substance"/>
    <property type="evidence" value="ECO:0007669"/>
    <property type="project" value="UniProtKB-KW"/>
</dbReference>
<dbReference type="PANTHER" id="PTHR43428">
    <property type="entry name" value="ARSENATE REDUCTASE"/>
    <property type="match status" value="1"/>
</dbReference>
<feature type="domain" description="Phosphotyrosine protein phosphatase I" evidence="2">
    <location>
        <begin position="98"/>
        <end position="222"/>
    </location>
</feature>
<dbReference type="PANTHER" id="PTHR43428:SF1">
    <property type="entry name" value="ARSENATE REDUCTASE"/>
    <property type="match status" value="1"/>
</dbReference>
<dbReference type="InterPro" id="IPR001845">
    <property type="entry name" value="HTH_ArsR_DNA-bd_dom"/>
</dbReference>
<dbReference type="Pfam" id="PF01451">
    <property type="entry name" value="LMWPc"/>
    <property type="match status" value="1"/>
</dbReference>
<dbReference type="InterPro" id="IPR011991">
    <property type="entry name" value="ArsR-like_HTH"/>
</dbReference>
<dbReference type="SMART" id="SM00226">
    <property type="entry name" value="LMWPc"/>
    <property type="match status" value="1"/>
</dbReference>
<comment type="caution">
    <text evidence="4">The sequence shown here is derived from an EMBL/GenBank/DDBJ whole genome shotgun (WGS) entry which is preliminary data.</text>
</comment>
<proteinExistence type="predicted"/>
<dbReference type="EMBL" id="BLLB01000002">
    <property type="protein sequence ID" value="GFH05208.1"/>
    <property type="molecule type" value="Genomic_DNA"/>
</dbReference>
<dbReference type="Gene3D" id="1.10.10.10">
    <property type="entry name" value="Winged helix-like DNA-binding domain superfamily/Winged helix DNA-binding domain"/>
    <property type="match status" value="1"/>
</dbReference>
<dbReference type="SMART" id="SM00418">
    <property type="entry name" value="HTH_ARSR"/>
    <property type="match status" value="1"/>
</dbReference>
<evidence type="ECO:0000259" key="2">
    <source>
        <dbReference type="SMART" id="SM00226"/>
    </source>
</evidence>
<evidence type="ECO:0000259" key="3">
    <source>
        <dbReference type="SMART" id="SM00418"/>
    </source>
</evidence>
<organism evidence="4 5">
    <name type="scientific">Mycolicibacterium hippocampi</name>
    <dbReference type="NCBI Taxonomy" id="659824"/>
    <lineage>
        <taxon>Bacteria</taxon>
        <taxon>Bacillati</taxon>
        <taxon>Actinomycetota</taxon>
        <taxon>Actinomycetes</taxon>
        <taxon>Mycobacteriales</taxon>
        <taxon>Mycobacteriaceae</taxon>
        <taxon>Mycolicibacterium</taxon>
    </lineage>
</organism>
<dbReference type="SUPFAM" id="SSF46785">
    <property type="entry name" value="Winged helix' DNA-binding domain"/>
    <property type="match status" value="1"/>
</dbReference>
<dbReference type="InterPro" id="IPR023485">
    <property type="entry name" value="Ptyr_pPase"/>
</dbReference>
<dbReference type="CDD" id="cd00090">
    <property type="entry name" value="HTH_ARSR"/>
    <property type="match status" value="1"/>
</dbReference>